<dbReference type="Proteomes" id="UP000002139">
    <property type="component" value="Chromosome"/>
</dbReference>
<organism evidence="1 2">
    <name type="scientific">Sorangium cellulosum (strain So ce56)</name>
    <name type="common">Polyangium cellulosum (strain So ce56)</name>
    <dbReference type="NCBI Taxonomy" id="448385"/>
    <lineage>
        <taxon>Bacteria</taxon>
        <taxon>Pseudomonadati</taxon>
        <taxon>Myxococcota</taxon>
        <taxon>Polyangia</taxon>
        <taxon>Polyangiales</taxon>
        <taxon>Polyangiaceae</taxon>
        <taxon>Sorangium</taxon>
    </lineage>
</organism>
<dbReference type="HOGENOM" id="CLU_1106617_0_0_7"/>
<evidence type="ECO:0000313" key="1">
    <source>
        <dbReference type="EMBL" id="CAN98470.1"/>
    </source>
</evidence>
<gene>
    <name evidence="1" type="ordered locus">sce8300</name>
</gene>
<proteinExistence type="predicted"/>
<dbReference type="KEGG" id="scl:sce8300"/>
<sequence>MDRCASMFPAGWFTSGPDVLWGMSSTYGFVPYEILPVLPDVPFDGSFSWLPPLPARRSPLTYEEEHGDGSLASLPRLRAEARGRGLEIPEVFMRFVATPAIYERVPSITGCFLGFSMSVVRDPSSSRGGMLRFLNDSQGCAFWYLYMTPSGDHCILASDQWLDGGDDEQSALDPQQCFWCAQSLEHFLYRFWLEDEIWTRVKRNQPLSPEQQQYLADAIAARHRLPAPSQRIDGSHPTRC</sequence>
<dbReference type="AlphaFoldDB" id="A9FSX6"/>
<reference evidence="1 2" key="1">
    <citation type="journal article" date="2007" name="Nat. Biotechnol.">
        <title>Complete genome sequence of the myxobacterium Sorangium cellulosum.</title>
        <authorList>
            <person name="Schneiker S."/>
            <person name="Perlova O."/>
            <person name="Kaiser O."/>
            <person name="Gerth K."/>
            <person name="Alici A."/>
            <person name="Altmeyer M.O."/>
            <person name="Bartels D."/>
            <person name="Bekel T."/>
            <person name="Beyer S."/>
            <person name="Bode E."/>
            <person name="Bode H.B."/>
            <person name="Bolten C.J."/>
            <person name="Choudhuri J.V."/>
            <person name="Doss S."/>
            <person name="Elnakady Y.A."/>
            <person name="Frank B."/>
            <person name="Gaigalat L."/>
            <person name="Goesmann A."/>
            <person name="Groeger C."/>
            <person name="Gross F."/>
            <person name="Jelsbak L."/>
            <person name="Jelsbak L."/>
            <person name="Kalinowski J."/>
            <person name="Kegler C."/>
            <person name="Knauber T."/>
            <person name="Konietzny S."/>
            <person name="Kopp M."/>
            <person name="Krause L."/>
            <person name="Krug D."/>
            <person name="Linke B."/>
            <person name="Mahmud T."/>
            <person name="Martinez-Arias R."/>
            <person name="McHardy A.C."/>
            <person name="Merai M."/>
            <person name="Meyer F."/>
            <person name="Mormann S."/>
            <person name="Munoz-Dorado J."/>
            <person name="Perez J."/>
            <person name="Pradella S."/>
            <person name="Rachid S."/>
            <person name="Raddatz G."/>
            <person name="Rosenau F."/>
            <person name="Rueckert C."/>
            <person name="Sasse F."/>
            <person name="Scharfe M."/>
            <person name="Schuster S.C."/>
            <person name="Suen G."/>
            <person name="Treuner-Lange A."/>
            <person name="Velicer G.J."/>
            <person name="Vorholter F.-J."/>
            <person name="Weissman K.J."/>
            <person name="Welch R.D."/>
            <person name="Wenzel S.C."/>
            <person name="Whitworth D.E."/>
            <person name="Wilhelm S."/>
            <person name="Wittmann C."/>
            <person name="Bloecker H."/>
            <person name="Puehler A."/>
            <person name="Mueller R."/>
        </authorList>
    </citation>
    <scope>NUCLEOTIDE SEQUENCE [LARGE SCALE GENOMIC DNA]</scope>
    <source>
        <strain evidence="2">So ce56</strain>
    </source>
</reference>
<evidence type="ECO:0000313" key="2">
    <source>
        <dbReference type="Proteomes" id="UP000002139"/>
    </source>
</evidence>
<name>A9FSX6_SORC5</name>
<accession>A9FSX6</accession>
<dbReference type="EMBL" id="AM746676">
    <property type="protein sequence ID" value="CAN98470.1"/>
    <property type="molecule type" value="Genomic_DNA"/>
</dbReference>
<keyword evidence="2" id="KW-1185">Reference proteome</keyword>
<protein>
    <submittedName>
        <fullName evidence="1">Uncharacterized protein</fullName>
    </submittedName>
</protein>
<dbReference type="eggNOG" id="ENOG50331RE">
    <property type="taxonomic scope" value="Bacteria"/>
</dbReference>